<sequence length="312" mass="35125">MPGAYAHLTMVNRFKTPQSLEGVQGLPPDKAYQVTRWTRFVELGAVSPDYPYLSVMDDDAKVWADAMHYTNVGDRLKAGIEVLRDLAPPVQDKAFAWLLGFSSHIAMDLTIHPIVELKVGEYAEHAAEHRTCEMNQDVFIFDEMNFGPLAFAEFIDAGIGRCNAPGDDELIDPDIKQIWMEMLQRTSTAAVLEETPPDMDKWHRRFRTMVDDIAEETQRLPAIARHALAGTGAAYPIREEVDDTFIIGLETPDGGRIDYAQLFDKAQGSVAHLWSLVARGAFGIDNEYETAIHNWNLDNGRRPDGTLEFWRS</sequence>
<name>A0A6N6N9W6_9BACT</name>
<protein>
    <submittedName>
        <fullName evidence="2">Zinc dependent phospholipase C family protein</fullName>
    </submittedName>
</protein>
<dbReference type="EMBL" id="WAIE01000001">
    <property type="protein sequence ID" value="KAB1443577.1"/>
    <property type="molecule type" value="Genomic_DNA"/>
</dbReference>
<dbReference type="AlphaFoldDB" id="A0A6N6N9W6"/>
<dbReference type="Proteomes" id="UP000438699">
    <property type="component" value="Unassembled WGS sequence"/>
</dbReference>
<dbReference type="Pfam" id="PF00882">
    <property type="entry name" value="Zn_dep_PLPC"/>
    <property type="match status" value="1"/>
</dbReference>
<dbReference type="InterPro" id="IPR029002">
    <property type="entry name" value="PLPC/GPLD1"/>
</dbReference>
<proteinExistence type="predicted"/>
<organism evidence="2 3">
    <name type="scientific">Pseudodesulfovibrio senegalensis</name>
    <dbReference type="NCBI Taxonomy" id="1721087"/>
    <lineage>
        <taxon>Bacteria</taxon>
        <taxon>Pseudomonadati</taxon>
        <taxon>Thermodesulfobacteriota</taxon>
        <taxon>Desulfovibrionia</taxon>
        <taxon>Desulfovibrionales</taxon>
        <taxon>Desulfovibrionaceae</taxon>
    </lineage>
</organism>
<comment type="caution">
    <text evidence="2">The sequence shown here is derived from an EMBL/GenBank/DDBJ whole genome shotgun (WGS) entry which is preliminary data.</text>
</comment>
<keyword evidence="3" id="KW-1185">Reference proteome</keyword>
<dbReference type="OrthoDB" id="8451635at2"/>
<gene>
    <name evidence="2" type="ORF">F8A88_04850</name>
</gene>
<evidence type="ECO:0000313" key="3">
    <source>
        <dbReference type="Proteomes" id="UP000438699"/>
    </source>
</evidence>
<evidence type="ECO:0000259" key="1">
    <source>
        <dbReference type="Pfam" id="PF00882"/>
    </source>
</evidence>
<dbReference type="RefSeq" id="WP_151149949.1">
    <property type="nucleotide sequence ID" value="NZ_WAIE01000001.1"/>
</dbReference>
<feature type="domain" description="Phospholipase C/D" evidence="1">
    <location>
        <begin position="26"/>
        <end position="185"/>
    </location>
</feature>
<reference evidence="2 3" key="1">
    <citation type="journal article" date="2017" name="Int. J. Syst. Evol. Microbiol.">
        <title>Desulfovibrio senegalensis sp. nov., a mesophilic sulfate reducer isolated from marine sediment.</title>
        <authorList>
            <person name="Thioye A."/>
            <person name="Gam Z.B.A."/>
            <person name="Mbengue M."/>
            <person name="Cayol J.L."/>
            <person name="Joseph-Bartoli M."/>
            <person name="Toure-Kane C."/>
            <person name="Labat M."/>
        </authorList>
    </citation>
    <scope>NUCLEOTIDE SEQUENCE [LARGE SCALE GENOMIC DNA]</scope>
    <source>
        <strain evidence="2 3">DSM 101509</strain>
    </source>
</reference>
<evidence type="ECO:0000313" key="2">
    <source>
        <dbReference type="EMBL" id="KAB1443577.1"/>
    </source>
</evidence>
<accession>A0A6N6N9W6</accession>